<dbReference type="RefSeq" id="WP_008516526.1">
    <property type="nucleotide sequence ID" value="NZ_ACJM01000007.1"/>
</dbReference>
<dbReference type="OrthoDB" id="9800774at2"/>
<evidence type="ECO:0000313" key="4">
    <source>
        <dbReference type="Proteomes" id="UP000006443"/>
    </source>
</evidence>
<dbReference type="eggNOG" id="ENOG502ZKEQ">
    <property type="taxonomic scope" value="Bacteria"/>
</dbReference>
<feature type="repeat" description="TPR" evidence="1">
    <location>
        <begin position="103"/>
        <end position="136"/>
    </location>
</feature>
<dbReference type="AlphaFoldDB" id="C0GGT1"/>
<sequence length="493" mass="57931">MDEYNREIQDFIKEKKWRHAIGALEKYININHADDVAYRDLGQCLRFEGEYKEAQSVLERGLEQFPQNQSLLAELYNLYSVQKKWEKAKLIAEELIKIDKDNGIHYFKLGRSYNFLKKSQEATKAFIQALELEQGTTLEELTELVKKSLSIDEKTLESEYVFSGGKNNYGCLVHVETDRPNPQEYITKIADIKLKRERLFYEEIVGQFPQLQKVTPELISIIDRNNMSFLTMEKITGNVPLEKDLQSIIKSIQNTLATIKPKDYFHHFSIPTYRLVLRGKSQNILHFFTSIHNQATNVRLISLLEKRLKNEDYPNEALDVIKRLKFVFLEMQLYEKVNPDKHYRFLHGDLGPHNIIMKEDTKEPVLIDWNSYTVGPVWFDIANLIVKLKLNFVDIKKLFLENPEKGMKLENIEKIFFIYALIVIKLQSLNKKKTDNALIDFYLPAITYLEKLALSYANQEQRKVLLQQRQVVKRRFIIKAKSILANVNRVFLN</sequence>
<reference evidence="3 4" key="1">
    <citation type="submission" date="2009-02" db="EMBL/GenBank/DDBJ databases">
        <title>Sequencing of the draft genome and assembly of Dethiobacter alkaliphilus AHT 1.</title>
        <authorList>
            <consortium name="US DOE Joint Genome Institute (JGI-PGF)"/>
            <person name="Lucas S."/>
            <person name="Copeland A."/>
            <person name="Lapidus A."/>
            <person name="Glavina del Rio T."/>
            <person name="Dalin E."/>
            <person name="Tice H."/>
            <person name="Bruce D."/>
            <person name="Goodwin L."/>
            <person name="Pitluck S."/>
            <person name="Larimer F."/>
            <person name="Land M.L."/>
            <person name="Hauser L."/>
            <person name="Muyzer G."/>
        </authorList>
    </citation>
    <scope>NUCLEOTIDE SEQUENCE [LARGE SCALE GENOMIC DNA]</scope>
    <source>
        <strain evidence="3 4">AHT 1</strain>
    </source>
</reference>
<dbReference type="Gene3D" id="1.25.40.10">
    <property type="entry name" value="Tetratricopeptide repeat domain"/>
    <property type="match status" value="1"/>
</dbReference>
<organism evidence="3 4">
    <name type="scientific">Dethiobacter alkaliphilus AHT 1</name>
    <dbReference type="NCBI Taxonomy" id="555088"/>
    <lineage>
        <taxon>Bacteria</taxon>
        <taxon>Bacillati</taxon>
        <taxon>Bacillota</taxon>
        <taxon>Dethiobacteria</taxon>
        <taxon>Dethiobacterales</taxon>
        <taxon>Dethiobacteraceae</taxon>
        <taxon>Dethiobacter</taxon>
    </lineage>
</organism>
<accession>C0GGT1</accession>
<evidence type="ECO:0000256" key="1">
    <source>
        <dbReference type="PROSITE-ProRule" id="PRU00339"/>
    </source>
</evidence>
<keyword evidence="4" id="KW-1185">Reference proteome</keyword>
<feature type="repeat" description="TPR" evidence="1">
    <location>
        <begin position="35"/>
        <end position="68"/>
    </location>
</feature>
<dbReference type="EMBL" id="ACJM01000007">
    <property type="protein sequence ID" value="EEG77522.1"/>
    <property type="molecule type" value="Genomic_DNA"/>
</dbReference>
<dbReference type="STRING" id="555088.DealDRAFT_1645"/>
<keyword evidence="1" id="KW-0802">TPR repeat</keyword>
<evidence type="ECO:0000313" key="3">
    <source>
        <dbReference type="EMBL" id="EEG77522.1"/>
    </source>
</evidence>
<dbReference type="InterPro" id="IPR002575">
    <property type="entry name" value="Aminoglycoside_PTrfase"/>
</dbReference>
<proteinExistence type="predicted"/>
<dbReference type="Proteomes" id="UP000006443">
    <property type="component" value="Unassembled WGS sequence"/>
</dbReference>
<name>C0GGT1_DETAL</name>
<evidence type="ECO:0000259" key="2">
    <source>
        <dbReference type="Pfam" id="PF01636"/>
    </source>
</evidence>
<dbReference type="Pfam" id="PF01636">
    <property type="entry name" value="APH"/>
    <property type="match status" value="1"/>
</dbReference>
<dbReference type="Gene3D" id="3.90.1200.10">
    <property type="match status" value="1"/>
</dbReference>
<comment type="caution">
    <text evidence="3">The sequence shown here is derived from an EMBL/GenBank/DDBJ whole genome shotgun (WGS) entry which is preliminary data.</text>
</comment>
<dbReference type="InterPro" id="IPR019734">
    <property type="entry name" value="TPR_rpt"/>
</dbReference>
<dbReference type="SMART" id="SM00028">
    <property type="entry name" value="TPR"/>
    <property type="match status" value="3"/>
</dbReference>
<protein>
    <submittedName>
        <fullName evidence="3">Tetratricopeptide TPR_2 repeat protein</fullName>
    </submittedName>
</protein>
<gene>
    <name evidence="3" type="ORF">DealDRAFT_1645</name>
</gene>
<dbReference type="SUPFAM" id="SSF56112">
    <property type="entry name" value="Protein kinase-like (PK-like)"/>
    <property type="match status" value="1"/>
</dbReference>
<dbReference type="InterPro" id="IPR011009">
    <property type="entry name" value="Kinase-like_dom_sf"/>
</dbReference>
<dbReference type="PROSITE" id="PS50005">
    <property type="entry name" value="TPR"/>
    <property type="match status" value="2"/>
</dbReference>
<dbReference type="Pfam" id="PF14559">
    <property type="entry name" value="TPR_19"/>
    <property type="match status" value="1"/>
</dbReference>
<dbReference type="InterPro" id="IPR011990">
    <property type="entry name" value="TPR-like_helical_dom_sf"/>
</dbReference>
<dbReference type="SUPFAM" id="SSF48452">
    <property type="entry name" value="TPR-like"/>
    <property type="match status" value="1"/>
</dbReference>
<feature type="domain" description="Aminoglycoside phosphotransferase" evidence="2">
    <location>
        <begin position="174"/>
        <end position="385"/>
    </location>
</feature>